<name>A0AC61RU22_9FIRM</name>
<reference evidence="1" key="1">
    <citation type="submission" date="2019-04" db="EMBL/GenBank/DDBJ databases">
        <title>Microbes associate with the intestines of laboratory mice.</title>
        <authorList>
            <person name="Navarre W."/>
            <person name="Wong E."/>
            <person name="Huang K."/>
            <person name="Tropini C."/>
            <person name="Ng K."/>
            <person name="Yu B."/>
        </authorList>
    </citation>
    <scope>NUCLEOTIDE SEQUENCE</scope>
    <source>
        <strain evidence="1">NM01_1-7b</strain>
    </source>
</reference>
<evidence type="ECO:0000313" key="1">
    <source>
        <dbReference type="EMBL" id="TGY95236.1"/>
    </source>
</evidence>
<gene>
    <name evidence="1" type="ORF">E5329_15785</name>
</gene>
<evidence type="ECO:0000313" key="2">
    <source>
        <dbReference type="Proteomes" id="UP000304953"/>
    </source>
</evidence>
<dbReference type="EMBL" id="SRYA01000032">
    <property type="protein sequence ID" value="TGY95236.1"/>
    <property type="molecule type" value="Genomic_DNA"/>
</dbReference>
<accession>A0AC61RU22</accession>
<comment type="caution">
    <text evidence="1">The sequence shown here is derived from an EMBL/GenBank/DDBJ whole genome shotgun (WGS) entry which is preliminary data.</text>
</comment>
<sequence length="399" mass="46402">MNSKDAIYSFCQTLYNCIYLPIHYYKNKQLQLVLPNTGFPFDLAVPHLSELVSRKQAISYLATKELHYIGLVQNEKTEQMVLIGPVISILPSPETIRNIMKEYSIPLEHREQLTELYQFMPVYSFHQFCHFLALFYQELLNDVIDIDTYLNVYVDTKSTSVASLHSLKSYDSKEMEHFHNTYHYEQLYLDYIRCGNVEGLKKFFSNAFSIQAGQLSDNTIRQAKNILITAVTLVTRYAIEGGLDIESAYQLSDIYIQESEKLQNAEAIYQLQYNMMLDFTRRVAQAQIPRDTTSDIYKCIQYIKQHTNQAISTSDVAAYVGKSRSYLSHCFKKELGFEMNGFIMRCKLEEAKSLLTYTDKSISEISSYLCFSSQAYFQNVFKKKFGVTPNMYRKHPDVR</sequence>
<organism evidence="1 2">
    <name type="scientific">Petralouisia muris</name>
    <dbReference type="NCBI Taxonomy" id="3032872"/>
    <lineage>
        <taxon>Bacteria</taxon>
        <taxon>Bacillati</taxon>
        <taxon>Bacillota</taxon>
        <taxon>Clostridia</taxon>
        <taxon>Lachnospirales</taxon>
        <taxon>Lachnospiraceae</taxon>
        <taxon>Petralouisia</taxon>
    </lineage>
</organism>
<dbReference type="Proteomes" id="UP000304953">
    <property type="component" value="Unassembled WGS sequence"/>
</dbReference>
<protein>
    <submittedName>
        <fullName evidence="1">Helix-turn-helix domain-containing protein</fullName>
    </submittedName>
</protein>
<keyword evidence="2" id="KW-1185">Reference proteome</keyword>
<proteinExistence type="predicted"/>